<evidence type="ECO:0000256" key="11">
    <source>
        <dbReference type="ARBA" id="ARBA00023180"/>
    </source>
</evidence>
<keyword evidence="7" id="KW-0735">Signal-anchor</keyword>
<proteinExistence type="inferred from homology"/>
<dbReference type="Pfam" id="PF17039">
    <property type="entry name" value="Glyco_tran_10_N"/>
    <property type="match status" value="1"/>
</dbReference>
<evidence type="ECO:0000256" key="9">
    <source>
        <dbReference type="ARBA" id="ARBA00023034"/>
    </source>
</evidence>
<keyword evidence="8 12" id="KW-1133">Transmembrane helix</keyword>
<dbReference type="FunFam" id="3.40.50.11660:FF:000004">
    <property type="entry name" value="Glycoprotein 3-alpha-L-fucosyltransferase A"/>
    <property type="match status" value="1"/>
</dbReference>
<dbReference type="EMBL" id="OU963863">
    <property type="protein sequence ID" value="CAH0384148.1"/>
    <property type="molecule type" value="Genomic_DNA"/>
</dbReference>
<comment type="pathway">
    <text evidence="2">Protein modification; protein glycosylation.</text>
</comment>
<evidence type="ECO:0000259" key="13">
    <source>
        <dbReference type="Pfam" id="PF00852"/>
    </source>
</evidence>
<gene>
    <name evidence="15" type="ORF">BEMITA_LOCUS3521</name>
</gene>
<evidence type="ECO:0000256" key="5">
    <source>
        <dbReference type="ARBA" id="ARBA00022679"/>
    </source>
</evidence>
<evidence type="ECO:0000256" key="1">
    <source>
        <dbReference type="ARBA" id="ARBA00004447"/>
    </source>
</evidence>
<reference evidence="15" key="1">
    <citation type="submission" date="2021-12" db="EMBL/GenBank/DDBJ databases">
        <authorList>
            <person name="King R."/>
        </authorList>
    </citation>
    <scope>NUCLEOTIDE SEQUENCE</scope>
</reference>
<dbReference type="PANTHER" id="PTHR48438:SF1">
    <property type="entry name" value="ALPHA-(1,3)-FUCOSYLTRANSFERASE C-RELATED"/>
    <property type="match status" value="1"/>
</dbReference>
<sequence length="473" mass="55542">MYPRVQLRRKILIFTAFGFVCYVIWICCLRRLAQNSDTKLYISDDYNAQIADTNALTHGFEPADPESKTKELQEAVTKKPEPPRRPWFMTDGEVWPVASGARRNVSLMPGEAPGEDRIANQLMYVPHNYEEVRQSGALKKILLYHGETWSWNVELGAGWFKRNKCPVDTCSITTTIAEANAADIIIFKDQYIPSVYRRPPHQVWMLYMLECPYHTQHMRHNDVFNWTATYRHDSDIVAPYEKWVYFDEKVRQKEKPDENYARQKSKLVAWFVSNCAAKNRRLEYAYELQKYIQVDMYGSCGLLKCPRSEKCFQMLDTTYKFYLAFENSNCVDYVTEKLFVNGLQHNVIPIVMGARQEDYANVAPYHSYIHVDEFDSPKHLAEYLYKLDEDEELYNSYFLWKGTGEFINTYFFCRVCAMIHADYPMKTYRNINEWWRGPGTCTSGSWKKFNKSETPRSRIGHVRSISNTPVLKV</sequence>
<feature type="transmembrane region" description="Helical" evidence="12">
    <location>
        <begin position="12"/>
        <end position="33"/>
    </location>
</feature>
<keyword evidence="11" id="KW-0325">Glycoprotein</keyword>
<evidence type="ECO:0000256" key="8">
    <source>
        <dbReference type="ARBA" id="ARBA00022989"/>
    </source>
</evidence>
<evidence type="ECO:0000259" key="14">
    <source>
        <dbReference type="Pfam" id="PF17039"/>
    </source>
</evidence>
<feature type="domain" description="Fucosyltransferase N-terminal" evidence="14">
    <location>
        <begin position="141"/>
        <end position="240"/>
    </location>
</feature>
<evidence type="ECO:0000256" key="6">
    <source>
        <dbReference type="ARBA" id="ARBA00022692"/>
    </source>
</evidence>
<feature type="domain" description="Fucosyltransferase C-terminal" evidence="13">
    <location>
        <begin position="262"/>
        <end position="434"/>
    </location>
</feature>
<dbReference type="GO" id="GO:0032580">
    <property type="term" value="C:Golgi cisterna membrane"/>
    <property type="evidence" value="ECO:0007669"/>
    <property type="project" value="UniProtKB-SubCell"/>
</dbReference>
<keyword evidence="9 12" id="KW-0333">Golgi apparatus</keyword>
<dbReference type="InterPro" id="IPR001503">
    <property type="entry name" value="Glyco_trans_10"/>
</dbReference>
<dbReference type="GO" id="GO:0008417">
    <property type="term" value="F:fucosyltransferase activity"/>
    <property type="evidence" value="ECO:0007669"/>
    <property type="project" value="InterPro"/>
</dbReference>
<keyword evidence="10 12" id="KW-0472">Membrane</keyword>
<evidence type="ECO:0000256" key="10">
    <source>
        <dbReference type="ARBA" id="ARBA00023136"/>
    </source>
</evidence>
<keyword evidence="6 12" id="KW-0812">Transmembrane</keyword>
<keyword evidence="4 12" id="KW-0328">Glycosyltransferase</keyword>
<evidence type="ECO:0000256" key="7">
    <source>
        <dbReference type="ARBA" id="ARBA00022968"/>
    </source>
</evidence>
<accession>A0A9P0A481</accession>
<dbReference type="SUPFAM" id="SSF53756">
    <property type="entry name" value="UDP-Glycosyltransferase/glycogen phosphorylase"/>
    <property type="match status" value="1"/>
</dbReference>
<name>A0A9P0A481_BEMTA</name>
<dbReference type="PANTHER" id="PTHR48438">
    <property type="entry name" value="ALPHA-(1,3)-FUCOSYLTRANSFERASE C-RELATED"/>
    <property type="match status" value="1"/>
</dbReference>
<keyword evidence="16" id="KW-1185">Reference proteome</keyword>
<dbReference type="EC" id="2.4.1.-" evidence="12"/>
<dbReference type="InterPro" id="IPR055270">
    <property type="entry name" value="Glyco_tran_10_C"/>
</dbReference>
<evidence type="ECO:0000313" key="16">
    <source>
        <dbReference type="Proteomes" id="UP001152759"/>
    </source>
</evidence>
<dbReference type="AlphaFoldDB" id="A0A9P0A481"/>
<evidence type="ECO:0000256" key="2">
    <source>
        <dbReference type="ARBA" id="ARBA00004922"/>
    </source>
</evidence>
<dbReference type="Pfam" id="PF00852">
    <property type="entry name" value="Glyco_transf_10"/>
    <property type="match status" value="1"/>
</dbReference>
<dbReference type="Gene3D" id="3.40.50.11660">
    <property type="entry name" value="Glycosyl transferase family 10, C-terminal domain"/>
    <property type="match status" value="1"/>
</dbReference>
<evidence type="ECO:0000256" key="4">
    <source>
        <dbReference type="ARBA" id="ARBA00022676"/>
    </source>
</evidence>
<protein>
    <recommendedName>
        <fullName evidence="12">Fucosyltransferase</fullName>
        <ecNumber evidence="12">2.4.1.-</ecNumber>
    </recommendedName>
</protein>
<keyword evidence="5 12" id="KW-0808">Transferase</keyword>
<dbReference type="InterPro" id="IPR031481">
    <property type="entry name" value="Glyco_tran_10_N"/>
</dbReference>
<comment type="subcellular location">
    <subcellularLocation>
        <location evidence="1 12">Golgi apparatus</location>
        <location evidence="1 12">Golgi stack membrane</location>
        <topology evidence="1 12">Single-pass type II membrane protein</topology>
    </subcellularLocation>
</comment>
<comment type="similarity">
    <text evidence="3 12">Belongs to the glycosyltransferase 10 family.</text>
</comment>
<organism evidence="15 16">
    <name type="scientific">Bemisia tabaci</name>
    <name type="common">Sweetpotato whitefly</name>
    <name type="synonym">Aleurodes tabaci</name>
    <dbReference type="NCBI Taxonomy" id="7038"/>
    <lineage>
        <taxon>Eukaryota</taxon>
        <taxon>Metazoa</taxon>
        <taxon>Ecdysozoa</taxon>
        <taxon>Arthropoda</taxon>
        <taxon>Hexapoda</taxon>
        <taxon>Insecta</taxon>
        <taxon>Pterygota</taxon>
        <taxon>Neoptera</taxon>
        <taxon>Paraneoptera</taxon>
        <taxon>Hemiptera</taxon>
        <taxon>Sternorrhyncha</taxon>
        <taxon>Aleyrodoidea</taxon>
        <taxon>Aleyrodidae</taxon>
        <taxon>Aleyrodinae</taxon>
        <taxon>Bemisia</taxon>
    </lineage>
</organism>
<evidence type="ECO:0000256" key="12">
    <source>
        <dbReference type="RuleBase" id="RU003832"/>
    </source>
</evidence>
<evidence type="ECO:0000313" key="15">
    <source>
        <dbReference type="EMBL" id="CAH0384148.1"/>
    </source>
</evidence>
<evidence type="ECO:0000256" key="3">
    <source>
        <dbReference type="ARBA" id="ARBA00008919"/>
    </source>
</evidence>
<dbReference type="InterPro" id="IPR038577">
    <property type="entry name" value="GT10-like_C_sf"/>
</dbReference>
<dbReference type="Proteomes" id="UP001152759">
    <property type="component" value="Chromosome 2"/>
</dbReference>